<dbReference type="EMBL" id="BAAAMU010000021">
    <property type="protein sequence ID" value="GAA1634001.1"/>
    <property type="molecule type" value="Genomic_DNA"/>
</dbReference>
<protein>
    <submittedName>
        <fullName evidence="2">Uncharacterized protein</fullName>
    </submittedName>
</protein>
<gene>
    <name evidence="2" type="ORF">GCM10009733_033720</name>
</gene>
<proteinExistence type="predicted"/>
<evidence type="ECO:0000256" key="1">
    <source>
        <dbReference type="SAM" id="MobiDB-lite"/>
    </source>
</evidence>
<reference evidence="2 3" key="1">
    <citation type="journal article" date="2019" name="Int. J. Syst. Evol. Microbiol.">
        <title>The Global Catalogue of Microorganisms (GCM) 10K type strain sequencing project: providing services to taxonomists for standard genome sequencing and annotation.</title>
        <authorList>
            <consortium name="The Broad Institute Genomics Platform"/>
            <consortium name="The Broad Institute Genome Sequencing Center for Infectious Disease"/>
            <person name="Wu L."/>
            <person name="Ma J."/>
        </authorList>
    </citation>
    <scope>NUCLEOTIDE SEQUENCE [LARGE SCALE GENOMIC DNA]</scope>
    <source>
        <strain evidence="2 3">JCM 13929</strain>
    </source>
</reference>
<organism evidence="2 3">
    <name type="scientific">Nonomuraea maheshkhaliensis</name>
    <dbReference type="NCBI Taxonomy" id="419590"/>
    <lineage>
        <taxon>Bacteria</taxon>
        <taxon>Bacillati</taxon>
        <taxon>Actinomycetota</taxon>
        <taxon>Actinomycetes</taxon>
        <taxon>Streptosporangiales</taxon>
        <taxon>Streptosporangiaceae</taxon>
        <taxon>Nonomuraea</taxon>
    </lineage>
</organism>
<accession>A0ABN2F7D8</accession>
<sequence>MQRGSDKHGPRPDEQQKHETEGMADLAEALGIGVERRRW</sequence>
<dbReference type="Proteomes" id="UP001500064">
    <property type="component" value="Unassembled WGS sequence"/>
</dbReference>
<feature type="region of interest" description="Disordered" evidence="1">
    <location>
        <begin position="1"/>
        <end position="39"/>
    </location>
</feature>
<name>A0ABN2F7D8_9ACTN</name>
<evidence type="ECO:0000313" key="2">
    <source>
        <dbReference type="EMBL" id="GAA1634001.1"/>
    </source>
</evidence>
<comment type="caution">
    <text evidence="2">The sequence shown here is derived from an EMBL/GenBank/DDBJ whole genome shotgun (WGS) entry which is preliminary data.</text>
</comment>
<evidence type="ECO:0000313" key="3">
    <source>
        <dbReference type="Proteomes" id="UP001500064"/>
    </source>
</evidence>
<keyword evidence="3" id="KW-1185">Reference proteome</keyword>
<feature type="compositionally biased region" description="Basic and acidic residues" evidence="1">
    <location>
        <begin position="1"/>
        <end position="21"/>
    </location>
</feature>